<keyword evidence="4 7" id="KW-1133">Transmembrane helix</keyword>
<dbReference type="PANTHER" id="PTHR22550:SF5">
    <property type="entry name" value="LEUCINE ZIPPER PROTEIN 4"/>
    <property type="match status" value="1"/>
</dbReference>
<sequence>MIDQNILQEKLFNPLLLMKEHMNSQQIQQKIQLDHTPIVTIQDAVQNLLQGSAIVFFLKNSTCLSFEVKSTPIRSIMEPTTEKVIRGSHDGFIESLNANVNIMRNRIINPNLTVSYFDVGKEAKSKVAMLYLKGGVDSQVVRTITTKLNALSNSNRAPSDSIEKVLESSSFSPFPQTLNTERPDRVMKYLLQGHIALFEDHNPNALIMPITFFSFYQSPEDDNARTLEGLFFHFIRFISIWIALILLALYIAIIGFHFELLPNDLILTIKSSIQGIPYPPLIEALLMEFILEFIREAAVRLPTPISQTIGVVGGLVIGDAVVKSGLVSNVMIVVIALTAIASFIVPSTEMSNSIRIVRFFFMFAASFIGLPGITFAFMILIIHMCSLRSMGKPYLTPFALFDFKKGCHTFQLKLFRNKKKQTCRTKRKEIR</sequence>
<dbReference type="GO" id="GO:0005886">
    <property type="term" value="C:plasma membrane"/>
    <property type="evidence" value="ECO:0007669"/>
    <property type="project" value="UniProtKB-SubCell"/>
</dbReference>
<evidence type="ECO:0000256" key="6">
    <source>
        <dbReference type="PIRNR" id="PIRNR005690"/>
    </source>
</evidence>
<name>A0A9X7AQM6_BACTU</name>
<dbReference type="PIRSF" id="PIRSF005690">
    <property type="entry name" value="GerBA"/>
    <property type="match status" value="1"/>
</dbReference>
<keyword evidence="5 6" id="KW-0472">Membrane</keyword>
<evidence type="ECO:0000256" key="3">
    <source>
        <dbReference type="ARBA" id="ARBA00022692"/>
    </source>
</evidence>
<proteinExistence type="inferred from homology"/>
<dbReference type="AlphaFoldDB" id="A0A9X7AQM6"/>
<organism evidence="8 9">
    <name type="scientific">Bacillus thuringiensis</name>
    <dbReference type="NCBI Taxonomy" id="1428"/>
    <lineage>
        <taxon>Bacteria</taxon>
        <taxon>Bacillati</taxon>
        <taxon>Bacillota</taxon>
        <taxon>Bacilli</taxon>
        <taxon>Bacillales</taxon>
        <taxon>Bacillaceae</taxon>
        <taxon>Bacillus</taxon>
        <taxon>Bacillus cereus group</taxon>
    </lineage>
</organism>
<feature type="transmembrane region" description="Helical" evidence="7">
    <location>
        <begin position="357"/>
        <end position="382"/>
    </location>
</feature>
<dbReference type="EMBL" id="NVCO01000017">
    <property type="protein sequence ID" value="PFT49053.1"/>
    <property type="molecule type" value="Genomic_DNA"/>
</dbReference>
<dbReference type="GO" id="GO:0009847">
    <property type="term" value="P:spore germination"/>
    <property type="evidence" value="ECO:0007669"/>
    <property type="project" value="UniProtKB-UniRule"/>
</dbReference>
<evidence type="ECO:0000256" key="7">
    <source>
        <dbReference type="SAM" id="Phobius"/>
    </source>
</evidence>
<evidence type="ECO:0000256" key="1">
    <source>
        <dbReference type="ARBA" id="ARBA00004141"/>
    </source>
</evidence>
<evidence type="ECO:0000313" key="8">
    <source>
        <dbReference type="EMBL" id="PFT49053.1"/>
    </source>
</evidence>
<evidence type="ECO:0000256" key="2">
    <source>
        <dbReference type="ARBA" id="ARBA00005278"/>
    </source>
</evidence>
<reference evidence="8 9" key="1">
    <citation type="submission" date="2017-09" db="EMBL/GenBank/DDBJ databases">
        <title>Large-scale bioinformatics analysis of Bacillus genomes uncovers conserved roles of natural products in bacterial physiology.</title>
        <authorList>
            <consortium name="Agbiome Team Llc"/>
            <person name="Bleich R.M."/>
            <person name="Grubbs K.J."/>
            <person name="Santa Maria K.C."/>
            <person name="Allen S.E."/>
            <person name="Farag S."/>
            <person name="Shank E.A."/>
            <person name="Bowers A."/>
        </authorList>
    </citation>
    <scope>NUCLEOTIDE SEQUENCE [LARGE SCALE GENOMIC DNA]</scope>
    <source>
        <strain evidence="8 9">AFS065400</strain>
    </source>
</reference>
<comment type="similarity">
    <text evidence="2 6">Belongs to the GerABKA family.</text>
</comment>
<comment type="subcellular location">
    <subcellularLocation>
        <location evidence="6">Cell membrane</location>
    </subcellularLocation>
    <subcellularLocation>
        <location evidence="1">Membrane</location>
        <topology evidence="1">Multi-pass membrane protein</topology>
    </subcellularLocation>
</comment>
<keyword evidence="3 7" id="KW-0812">Transmembrane</keyword>
<dbReference type="Pfam" id="PF03323">
    <property type="entry name" value="GerA"/>
    <property type="match status" value="1"/>
</dbReference>
<protein>
    <submittedName>
        <fullName evidence="8">Spore germination protein</fullName>
    </submittedName>
</protein>
<gene>
    <name evidence="8" type="ORF">COK72_06680</name>
</gene>
<evidence type="ECO:0000313" key="9">
    <source>
        <dbReference type="Proteomes" id="UP000226106"/>
    </source>
</evidence>
<feature type="transmembrane region" description="Helical" evidence="7">
    <location>
        <begin position="326"/>
        <end position="345"/>
    </location>
</feature>
<comment type="caution">
    <text evidence="8">The sequence shown here is derived from an EMBL/GenBank/DDBJ whole genome shotgun (WGS) entry which is preliminary data.</text>
</comment>
<evidence type="ECO:0000256" key="4">
    <source>
        <dbReference type="ARBA" id="ARBA00022989"/>
    </source>
</evidence>
<dbReference type="InterPro" id="IPR004995">
    <property type="entry name" value="Spore_Ger"/>
</dbReference>
<evidence type="ECO:0000256" key="5">
    <source>
        <dbReference type="ARBA" id="ARBA00023136"/>
    </source>
</evidence>
<dbReference type="InterPro" id="IPR050768">
    <property type="entry name" value="UPF0353/GerABKA_families"/>
</dbReference>
<accession>A0A9X7AQM6</accession>
<dbReference type="Proteomes" id="UP000226106">
    <property type="component" value="Unassembled WGS sequence"/>
</dbReference>
<feature type="transmembrane region" description="Helical" evidence="7">
    <location>
        <begin position="234"/>
        <end position="258"/>
    </location>
</feature>
<dbReference type="PANTHER" id="PTHR22550">
    <property type="entry name" value="SPORE GERMINATION PROTEIN"/>
    <property type="match status" value="1"/>
</dbReference>